<dbReference type="EMBL" id="JAAAMJ010000004">
    <property type="protein sequence ID" value="NDV86806.1"/>
    <property type="molecule type" value="Genomic_DNA"/>
</dbReference>
<dbReference type="Proteomes" id="UP000476332">
    <property type="component" value="Unassembled WGS sequence"/>
</dbReference>
<dbReference type="InterPro" id="IPR029063">
    <property type="entry name" value="SAM-dependent_MTases_sf"/>
</dbReference>
<dbReference type="AlphaFoldDB" id="A0A6L9MGJ7"/>
<protein>
    <recommendedName>
        <fullName evidence="4">Methyltransferase domain-containing protein</fullName>
    </recommendedName>
</protein>
<evidence type="ECO:0000313" key="2">
    <source>
        <dbReference type="EMBL" id="NDV86806.1"/>
    </source>
</evidence>
<keyword evidence="3" id="KW-1185">Reference proteome</keyword>
<dbReference type="Gene3D" id="3.40.50.150">
    <property type="entry name" value="Vaccinia Virus protein VP39"/>
    <property type="match status" value="1"/>
</dbReference>
<sequence>MRIHRCSRGNITPEEDRHDDKRHGCRGQEAPYASPPGGSTAPEVKLNYRLGKLKQMGLLRGVWLDCGCADGGHTEALVAWGSARAIGVDREQSRIGQANLRKQENDPTFAQSRQQEDLHNVDGINDAAIAVFSLSD</sequence>
<dbReference type="CDD" id="cd02440">
    <property type="entry name" value="AdoMet_MTases"/>
    <property type="match status" value="1"/>
</dbReference>
<evidence type="ECO:0000313" key="3">
    <source>
        <dbReference type="Proteomes" id="UP000476332"/>
    </source>
</evidence>
<dbReference type="RefSeq" id="WP_163043541.1">
    <property type="nucleotide sequence ID" value="NZ_JAAAMJ010000004.1"/>
</dbReference>
<reference evidence="2 3" key="1">
    <citation type="submission" date="2020-01" db="EMBL/GenBank/DDBJ databases">
        <title>Genomes of bacteria type strains.</title>
        <authorList>
            <person name="Chen J."/>
            <person name="Zhu S."/>
            <person name="Chen J."/>
        </authorList>
    </citation>
    <scope>NUCLEOTIDE SEQUENCE [LARGE SCALE GENOMIC DNA]</scope>
    <source>
        <strain evidence="2 3">KCTC 52919</strain>
    </source>
</reference>
<feature type="region of interest" description="Disordered" evidence="1">
    <location>
        <begin position="1"/>
        <end position="41"/>
    </location>
</feature>
<comment type="caution">
    <text evidence="2">The sequence shown here is derived from an EMBL/GenBank/DDBJ whole genome shotgun (WGS) entry which is preliminary data.</text>
</comment>
<name>A0A6L9MGJ7_9HYPH</name>
<accession>A0A6L9MGJ7</accession>
<dbReference type="SUPFAM" id="SSF53335">
    <property type="entry name" value="S-adenosyl-L-methionine-dependent methyltransferases"/>
    <property type="match status" value="1"/>
</dbReference>
<gene>
    <name evidence="2" type="ORF">GTW51_08830</name>
</gene>
<proteinExistence type="predicted"/>
<evidence type="ECO:0000256" key="1">
    <source>
        <dbReference type="SAM" id="MobiDB-lite"/>
    </source>
</evidence>
<organism evidence="2 3">
    <name type="scientific">Aurantimonas aggregata</name>
    <dbReference type="NCBI Taxonomy" id="2047720"/>
    <lineage>
        <taxon>Bacteria</taxon>
        <taxon>Pseudomonadati</taxon>
        <taxon>Pseudomonadota</taxon>
        <taxon>Alphaproteobacteria</taxon>
        <taxon>Hyphomicrobiales</taxon>
        <taxon>Aurantimonadaceae</taxon>
        <taxon>Aurantimonas</taxon>
    </lineage>
</organism>
<evidence type="ECO:0008006" key="4">
    <source>
        <dbReference type="Google" id="ProtNLM"/>
    </source>
</evidence>